<dbReference type="Proteomes" id="UP000071392">
    <property type="component" value="Unassembled WGS sequence"/>
</dbReference>
<name>A0A139STN3_9BACT</name>
<dbReference type="InterPro" id="IPR021272">
    <property type="entry name" value="DUF2851"/>
</dbReference>
<proteinExistence type="predicted"/>
<dbReference type="EMBL" id="LSZP01000003">
    <property type="protein sequence ID" value="KXU37949.1"/>
    <property type="molecule type" value="Genomic_DNA"/>
</dbReference>
<dbReference type="STRING" id="1548208.AXK12_00890"/>
<sequence length="401" mass="44944">MGTYGPFTFSEKLFQKIWDQGAFDQARLETVDGQRIRIERRGKWNHLGGPDFRHARLRIGEEGRAVEGDIELHLYAGDWAAHGHAADPAYDRVRLHVVLFPPAEGKRTFARDGSEIPTACLLPLLHHDLEEYAAEEAVETLAGRRTDTLAEAIRALAPEALRERLVGLAAQRWAQKLRYAGLRVRRLGFDEACHQTALEVLGFRFNRVPMLNLALRYPLATWAGVDEAELDARFAEQEQAWARAAVRPANQPRRRLAQYARWASACPQWPTRLGELAVGWPVPSMEDDTRALRRGLSRAALRDEISLKICDRAVRGTRLDTLICDGLLPLAALRTGRDFSGLWWHWWAGDLPGFLRNARSDLRSVVTPQCQGAIQALIAWALELEAVSSLRAAADTAASSE</sequence>
<organism evidence="1 2">
    <name type="scientific">Cephaloticoccus capnophilus</name>
    <dbReference type="NCBI Taxonomy" id="1548208"/>
    <lineage>
        <taxon>Bacteria</taxon>
        <taxon>Pseudomonadati</taxon>
        <taxon>Verrucomicrobiota</taxon>
        <taxon>Opitutia</taxon>
        <taxon>Opitutales</taxon>
        <taxon>Opitutaceae</taxon>
        <taxon>Cephaloticoccus</taxon>
    </lineage>
</organism>
<dbReference type="AlphaFoldDB" id="A0A139STN3"/>
<keyword evidence="2" id="KW-1185">Reference proteome</keyword>
<evidence type="ECO:0008006" key="3">
    <source>
        <dbReference type="Google" id="ProtNLM"/>
    </source>
</evidence>
<comment type="caution">
    <text evidence="1">The sequence shown here is derived from an EMBL/GenBank/DDBJ whole genome shotgun (WGS) entry which is preliminary data.</text>
</comment>
<gene>
    <name evidence="1" type="ORF">AXK12_00890</name>
</gene>
<evidence type="ECO:0000313" key="2">
    <source>
        <dbReference type="Proteomes" id="UP000071392"/>
    </source>
</evidence>
<dbReference type="Pfam" id="PF11013">
    <property type="entry name" value="DUF2851"/>
    <property type="match status" value="1"/>
</dbReference>
<accession>A0A139STN3</accession>
<protein>
    <recommendedName>
        <fullName evidence="3">DUF2851 domain-containing protein</fullName>
    </recommendedName>
</protein>
<reference evidence="1 2" key="1">
    <citation type="submission" date="2016-02" db="EMBL/GenBank/DDBJ databases">
        <authorList>
            <person name="Wen L."/>
            <person name="He K."/>
            <person name="Yang H."/>
        </authorList>
    </citation>
    <scope>NUCLEOTIDE SEQUENCE [LARGE SCALE GENOMIC DNA]</scope>
    <source>
        <strain evidence="1 2">CV41</strain>
    </source>
</reference>
<evidence type="ECO:0000313" key="1">
    <source>
        <dbReference type="EMBL" id="KXU37949.1"/>
    </source>
</evidence>